<dbReference type="STRING" id="157652.A0A371G1E8"/>
<dbReference type="Proteomes" id="UP000257109">
    <property type="component" value="Unassembled WGS sequence"/>
</dbReference>
<reference evidence="2" key="1">
    <citation type="submission" date="2018-05" db="EMBL/GenBank/DDBJ databases">
        <title>Draft genome of Mucuna pruriens seed.</title>
        <authorList>
            <person name="Nnadi N.E."/>
            <person name="Vos R."/>
            <person name="Hasami M.H."/>
            <person name="Devisetty U.K."/>
            <person name="Aguiy J.C."/>
        </authorList>
    </citation>
    <scope>NUCLEOTIDE SEQUENCE [LARGE SCALE GENOMIC DNA]</scope>
    <source>
        <strain evidence="2">JCA_2017</strain>
    </source>
</reference>
<gene>
    <name evidence="2" type="ORF">CR513_34568</name>
</gene>
<dbReference type="AlphaFoldDB" id="A0A371G1E8"/>
<dbReference type="GO" id="GO:0005634">
    <property type="term" value="C:nucleus"/>
    <property type="evidence" value="ECO:0007669"/>
    <property type="project" value="TreeGrafter"/>
</dbReference>
<sequence>MVELMEGVDKRNSCVFGVSVPIPPNFNIQDGLHKLPSSKNQFGQHSPSNSMDGKISRNTTEFGNGKFSSYEVKKIMENDKQVEIASTDPKRAKRSNNTLLN</sequence>
<protein>
    <submittedName>
        <fullName evidence="2">Uncharacterized protein</fullName>
    </submittedName>
</protein>
<feature type="compositionally biased region" description="Polar residues" evidence="1">
    <location>
        <begin position="37"/>
        <end position="62"/>
    </location>
</feature>
<name>A0A371G1E8_MUCPR</name>
<evidence type="ECO:0000256" key="1">
    <source>
        <dbReference type="SAM" id="MobiDB-lite"/>
    </source>
</evidence>
<feature type="region of interest" description="Disordered" evidence="1">
    <location>
        <begin position="79"/>
        <end position="101"/>
    </location>
</feature>
<evidence type="ECO:0000313" key="3">
    <source>
        <dbReference type="Proteomes" id="UP000257109"/>
    </source>
</evidence>
<feature type="non-terminal residue" evidence="2">
    <location>
        <position position="1"/>
    </location>
</feature>
<accession>A0A371G1E8</accession>
<dbReference type="PANTHER" id="PTHR13690:SF111">
    <property type="entry name" value="BZIP TRANSCRIPTION FACTOR"/>
    <property type="match status" value="1"/>
</dbReference>
<organism evidence="2 3">
    <name type="scientific">Mucuna pruriens</name>
    <name type="common">Velvet bean</name>
    <name type="synonym">Dolichos pruriens</name>
    <dbReference type="NCBI Taxonomy" id="157652"/>
    <lineage>
        <taxon>Eukaryota</taxon>
        <taxon>Viridiplantae</taxon>
        <taxon>Streptophyta</taxon>
        <taxon>Embryophyta</taxon>
        <taxon>Tracheophyta</taxon>
        <taxon>Spermatophyta</taxon>
        <taxon>Magnoliopsida</taxon>
        <taxon>eudicotyledons</taxon>
        <taxon>Gunneridae</taxon>
        <taxon>Pentapetalae</taxon>
        <taxon>rosids</taxon>
        <taxon>fabids</taxon>
        <taxon>Fabales</taxon>
        <taxon>Fabaceae</taxon>
        <taxon>Papilionoideae</taxon>
        <taxon>50 kb inversion clade</taxon>
        <taxon>NPAAA clade</taxon>
        <taxon>indigoferoid/millettioid clade</taxon>
        <taxon>Phaseoleae</taxon>
        <taxon>Mucuna</taxon>
    </lineage>
</organism>
<comment type="caution">
    <text evidence="2">The sequence shown here is derived from an EMBL/GenBank/DDBJ whole genome shotgun (WGS) entry which is preliminary data.</text>
</comment>
<evidence type="ECO:0000313" key="2">
    <source>
        <dbReference type="EMBL" id="RDX84389.1"/>
    </source>
</evidence>
<dbReference type="PANTHER" id="PTHR13690">
    <property type="entry name" value="TRANSCRIPTION FACTOR POSF21-RELATED"/>
    <property type="match status" value="1"/>
</dbReference>
<dbReference type="EMBL" id="QJKJ01007063">
    <property type="protein sequence ID" value="RDX84389.1"/>
    <property type="molecule type" value="Genomic_DNA"/>
</dbReference>
<keyword evidence="3" id="KW-1185">Reference proteome</keyword>
<proteinExistence type="predicted"/>
<dbReference type="GO" id="GO:0003700">
    <property type="term" value="F:DNA-binding transcription factor activity"/>
    <property type="evidence" value="ECO:0007669"/>
    <property type="project" value="TreeGrafter"/>
</dbReference>
<feature type="region of interest" description="Disordered" evidence="1">
    <location>
        <begin position="31"/>
        <end position="63"/>
    </location>
</feature>